<keyword evidence="9" id="KW-0511">Multifunctional enzyme</keyword>
<evidence type="ECO:0000259" key="11">
    <source>
        <dbReference type="Pfam" id="PF00881"/>
    </source>
</evidence>
<dbReference type="InterPro" id="IPR008225">
    <property type="entry name" value="F420-0_g-glutamyl_ligase"/>
</dbReference>
<evidence type="ECO:0000256" key="7">
    <source>
        <dbReference type="ARBA" id="ARBA00023134"/>
    </source>
</evidence>
<feature type="domain" description="Nitroreductase" evidence="11">
    <location>
        <begin position="314"/>
        <end position="482"/>
    </location>
</feature>
<evidence type="ECO:0000313" key="13">
    <source>
        <dbReference type="EMBL" id="MBA0128012.1"/>
    </source>
</evidence>
<feature type="region of interest" description="Disordered" evidence="10">
    <location>
        <begin position="1"/>
        <end position="56"/>
    </location>
</feature>
<dbReference type="PANTHER" id="PTHR47917">
    <property type="match status" value="1"/>
</dbReference>
<dbReference type="InterPro" id="IPR002847">
    <property type="entry name" value="F420-0_gamma-glut_ligase-dom"/>
</dbReference>
<dbReference type="Gene3D" id="3.90.1660.10">
    <property type="entry name" value="CofE-like domain"/>
    <property type="match status" value="1"/>
</dbReference>
<dbReference type="PANTHER" id="PTHR47917:SF1">
    <property type="entry name" value="COENZYME F420:L-GLUTAMATE LIGASE"/>
    <property type="match status" value="1"/>
</dbReference>
<proteinExistence type="inferred from homology"/>
<dbReference type="SUPFAM" id="SSF55469">
    <property type="entry name" value="FMN-dependent nitroreductase-like"/>
    <property type="match status" value="1"/>
</dbReference>
<keyword evidence="2" id="KW-0479">Metal-binding</keyword>
<accession>A0A838AFH7</accession>
<organism evidence="13 14">
    <name type="scientific">Haloechinothrix aidingensis</name>
    <dbReference type="NCBI Taxonomy" id="2752311"/>
    <lineage>
        <taxon>Bacteria</taxon>
        <taxon>Bacillati</taxon>
        <taxon>Actinomycetota</taxon>
        <taxon>Actinomycetes</taxon>
        <taxon>Pseudonocardiales</taxon>
        <taxon>Pseudonocardiaceae</taxon>
        <taxon>Haloechinothrix</taxon>
    </lineage>
</organism>
<dbReference type="HAMAP" id="MF_01259">
    <property type="entry name" value="F420_ligase_FbiB"/>
    <property type="match status" value="1"/>
</dbReference>
<dbReference type="AlphaFoldDB" id="A0A838AFH7"/>
<evidence type="ECO:0000256" key="8">
    <source>
        <dbReference type="ARBA" id="ARBA00023211"/>
    </source>
</evidence>
<protein>
    <submittedName>
        <fullName evidence="13">Coenzyme F420-0:L-glutamate ligase</fullName>
        <ecNumber evidence="13">6.3.2.31</ecNumber>
    </submittedName>
</protein>
<evidence type="ECO:0000313" key="14">
    <source>
        <dbReference type="Proteomes" id="UP000582974"/>
    </source>
</evidence>
<dbReference type="GO" id="GO:0016491">
    <property type="term" value="F:oxidoreductase activity"/>
    <property type="evidence" value="ECO:0007669"/>
    <property type="project" value="UniProtKB-KW"/>
</dbReference>
<feature type="domain" description="Coenzyme F420:L-glutamate ligase-like" evidence="12">
    <location>
        <begin position="70"/>
        <end position="269"/>
    </location>
</feature>
<evidence type="ECO:0000256" key="3">
    <source>
        <dbReference type="ARBA" id="ARBA00022741"/>
    </source>
</evidence>
<name>A0A838AFH7_9PSEU</name>
<feature type="compositionally biased region" description="Low complexity" evidence="10">
    <location>
        <begin position="22"/>
        <end position="40"/>
    </location>
</feature>
<evidence type="ECO:0000256" key="2">
    <source>
        <dbReference type="ARBA" id="ARBA00022723"/>
    </source>
</evidence>
<dbReference type="GO" id="GO:0046872">
    <property type="term" value="F:metal ion binding"/>
    <property type="evidence" value="ECO:0007669"/>
    <property type="project" value="UniProtKB-KW"/>
</dbReference>
<dbReference type="EC" id="6.3.2.31" evidence="13"/>
<dbReference type="NCBIfam" id="TIGR01916">
    <property type="entry name" value="F420_cofE"/>
    <property type="match status" value="1"/>
</dbReference>
<dbReference type="Gene3D" id="3.30.1330.100">
    <property type="entry name" value="CofE-like"/>
    <property type="match status" value="1"/>
</dbReference>
<evidence type="ECO:0000259" key="12">
    <source>
        <dbReference type="Pfam" id="PF01996"/>
    </source>
</evidence>
<keyword evidence="8" id="KW-0464">Manganese</keyword>
<keyword evidence="14" id="KW-1185">Reference proteome</keyword>
<evidence type="ECO:0000256" key="9">
    <source>
        <dbReference type="ARBA" id="ARBA00023268"/>
    </source>
</evidence>
<feature type="compositionally biased region" description="Basic residues" evidence="10">
    <location>
        <begin position="1"/>
        <end position="11"/>
    </location>
</feature>
<dbReference type="GO" id="GO:0052618">
    <property type="term" value="F:coenzyme F420-0:L-glutamate ligase activity"/>
    <property type="evidence" value="ECO:0007669"/>
    <property type="project" value="UniProtKB-EC"/>
</dbReference>
<keyword evidence="4" id="KW-0460">Magnesium</keyword>
<reference evidence="13 14" key="1">
    <citation type="submission" date="2020-07" db="EMBL/GenBank/DDBJ databases">
        <title>Genome of Haloechinothrix sp.</title>
        <authorList>
            <person name="Tang S.-K."/>
            <person name="Yang L."/>
            <person name="Zhu W.-Y."/>
        </authorList>
    </citation>
    <scope>NUCLEOTIDE SEQUENCE [LARGE SCALE GENOMIC DNA]</scope>
    <source>
        <strain evidence="13 14">YIM 98757</strain>
    </source>
</reference>
<keyword evidence="7" id="KW-0342">GTP-binding</keyword>
<evidence type="ECO:0000256" key="10">
    <source>
        <dbReference type="SAM" id="MobiDB-lite"/>
    </source>
</evidence>
<dbReference type="InterPro" id="IPR019943">
    <property type="entry name" value="F420_FbiB_C"/>
</dbReference>
<dbReference type="Proteomes" id="UP000582974">
    <property type="component" value="Unassembled WGS sequence"/>
</dbReference>
<keyword evidence="1 13" id="KW-0436">Ligase</keyword>
<evidence type="ECO:0000256" key="1">
    <source>
        <dbReference type="ARBA" id="ARBA00022598"/>
    </source>
</evidence>
<dbReference type="Pfam" id="PF00881">
    <property type="entry name" value="Nitroreductase"/>
    <property type="match status" value="1"/>
</dbReference>
<keyword evidence="3" id="KW-0547">Nucleotide-binding</keyword>
<keyword evidence="5" id="KW-0630">Potassium</keyword>
<evidence type="ECO:0000256" key="4">
    <source>
        <dbReference type="ARBA" id="ARBA00022842"/>
    </source>
</evidence>
<dbReference type="GO" id="GO:0005525">
    <property type="term" value="F:GTP binding"/>
    <property type="evidence" value="ECO:0007669"/>
    <property type="project" value="UniProtKB-KW"/>
</dbReference>
<evidence type="ECO:0000256" key="6">
    <source>
        <dbReference type="ARBA" id="ARBA00023002"/>
    </source>
</evidence>
<dbReference type="EMBL" id="JACCKD010000009">
    <property type="protein sequence ID" value="MBA0128012.1"/>
    <property type="molecule type" value="Genomic_DNA"/>
</dbReference>
<dbReference type="InterPro" id="IPR029479">
    <property type="entry name" value="Nitroreductase"/>
</dbReference>
<sequence>MPRPRWPRRRSNWPGATLTEHATGSPADPTADPADGPLPTEGATQETAPVAEPRTEHAATSIELFAVEGIPEIRPGDDLGEAIASAAPWLRSGDIVVVTSKVVSKAEGRLVHVPQDPEQRDTARRELIDAETVRVLARFGRTLITENRLGLVQAASGVDASNVAQDEVALLPTDPDASAAALRTALRERLGVDTAVLVTDTMGRAWRIGQTDAAIGASGLTVTHSYAGATDSMGNELAVTEVAIADEIAAAADLVKGKIAETPVAVLRGLSFEDDASGTTSLARDLIRPHDEDLFRLGTQEARELGHSEAVLLRRSVREFATDEVAPDAVRRAVATALTAPAPHHTKPVRFVWLRRRELRMRMLDAMRAAWRADLTGDGLDSERVERRLRRGDLLYEAPELVIPFLVPHGAHSYPDSRRAEAEHTMFTVAGGAAVQSLLVALAAERLGSCWVGSTIFAPGAVREALQLDEEWEPLGAIAIGHPASGAPEPREVADPGDGLVEL</sequence>
<dbReference type="Pfam" id="PF01996">
    <property type="entry name" value="F420_ligase"/>
    <property type="match status" value="1"/>
</dbReference>
<dbReference type="InterPro" id="IPR000415">
    <property type="entry name" value="Nitroreductase-like"/>
</dbReference>
<dbReference type="InterPro" id="IPR023661">
    <property type="entry name" value="FbiB"/>
</dbReference>
<dbReference type="NCBIfam" id="TIGR03553">
    <property type="entry name" value="F420_FbiB_CTERM"/>
    <property type="match status" value="1"/>
</dbReference>
<evidence type="ECO:0000256" key="5">
    <source>
        <dbReference type="ARBA" id="ARBA00022958"/>
    </source>
</evidence>
<comment type="caution">
    <text evidence="13">The sequence shown here is derived from an EMBL/GenBank/DDBJ whole genome shotgun (WGS) entry which is preliminary data.</text>
</comment>
<dbReference type="SUPFAM" id="SSF144010">
    <property type="entry name" value="CofE-like"/>
    <property type="match status" value="1"/>
</dbReference>
<dbReference type="Gene3D" id="3.40.109.10">
    <property type="entry name" value="NADH Oxidase"/>
    <property type="match status" value="1"/>
</dbReference>
<gene>
    <name evidence="13" type="ORF">H0B56_20905</name>
</gene>
<dbReference type="NCBIfam" id="NF009810">
    <property type="entry name" value="PRK13294.1"/>
    <property type="match status" value="1"/>
</dbReference>
<keyword evidence="6" id="KW-0560">Oxidoreductase</keyword>
<feature type="region of interest" description="Disordered" evidence="10">
    <location>
        <begin position="482"/>
        <end position="503"/>
    </location>
</feature>